<keyword evidence="2" id="KW-0677">Repeat</keyword>
<dbReference type="GO" id="GO:0005615">
    <property type="term" value="C:extracellular space"/>
    <property type="evidence" value="ECO:0007669"/>
    <property type="project" value="TreeGrafter"/>
</dbReference>
<keyword evidence="3" id="KW-0472">Membrane</keyword>
<evidence type="ECO:0000256" key="3">
    <source>
        <dbReference type="SAM" id="Phobius"/>
    </source>
</evidence>
<dbReference type="AlphaFoldDB" id="A0A8C4NMZ9"/>
<sequence length="369" mass="42481">MTPYGAPVAVEKVLREFLFFPPFYRETQIDKPKDTTMCLYFSALTVLLGVFQHAWTQPCNSTSRCVHQDVVCCEGKNEKIQSCIDIDTKKFTILYLKELNDTEWKRILRDTKKICWLSLSGKRITQLDQDFLQSTTDLEGLDLSNNQLSTLPLKFLSSAKNLKTLNLSRNEFHKFPKFLLNLPNSLENLDLKFNKINCSLLNHCDKNYSKALSDALNDIGCKCTNHDNVLIFIIVTVIVFIVLLLVGVALSICCHFRICCFNRRQNSLAIQVDNCAEYVNPTVVPQDKYSQLEFQSKIMFSGRHNGQKHLRRATEQIPEPDIYANVGAQREEAFRQDQPPTTQHDEPVYMNEASIWQSDMNGEYEIQNE</sequence>
<evidence type="ECO:0000256" key="2">
    <source>
        <dbReference type="ARBA" id="ARBA00022737"/>
    </source>
</evidence>
<dbReference type="PROSITE" id="PS51450">
    <property type="entry name" value="LRR"/>
    <property type="match status" value="2"/>
</dbReference>
<dbReference type="PANTHER" id="PTHR45712">
    <property type="entry name" value="AGAP008170-PA"/>
    <property type="match status" value="1"/>
</dbReference>
<evidence type="ECO:0000256" key="1">
    <source>
        <dbReference type="ARBA" id="ARBA00022614"/>
    </source>
</evidence>
<protein>
    <submittedName>
        <fullName evidence="4">Uncharacterized protein</fullName>
    </submittedName>
</protein>
<keyword evidence="3" id="KW-0812">Transmembrane</keyword>
<evidence type="ECO:0000313" key="5">
    <source>
        <dbReference type="Proteomes" id="UP000694388"/>
    </source>
</evidence>
<organism evidence="4 5">
    <name type="scientific">Eptatretus burgeri</name>
    <name type="common">Inshore hagfish</name>
    <dbReference type="NCBI Taxonomy" id="7764"/>
    <lineage>
        <taxon>Eukaryota</taxon>
        <taxon>Metazoa</taxon>
        <taxon>Chordata</taxon>
        <taxon>Craniata</taxon>
        <taxon>Vertebrata</taxon>
        <taxon>Cyclostomata</taxon>
        <taxon>Myxini</taxon>
        <taxon>Myxiniformes</taxon>
        <taxon>Myxinidae</taxon>
        <taxon>Eptatretinae</taxon>
        <taxon>Eptatretus</taxon>
    </lineage>
</organism>
<dbReference type="InterPro" id="IPR001611">
    <property type="entry name" value="Leu-rich_rpt"/>
</dbReference>
<dbReference type="Ensembl" id="ENSEBUT00000006399.1">
    <property type="protein sequence ID" value="ENSEBUP00000005957.1"/>
    <property type="gene ID" value="ENSEBUG00000003983.1"/>
</dbReference>
<keyword evidence="3" id="KW-1133">Transmembrane helix</keyword>
<proteinExistence type="predicted"/>
<dbReference type="InterPro" id="IPR032675">
    <property type="entry name" value="LRR_dom_sf"/>
</dbReference>
<dbReference type="InterPro" id="IPR050333">
    <property type="entry name" value="SLRP"/>
</dbReference>
<dbReference type="PANTHER" id="PTHR45712:SF22">
    <property type="entry name" value="INSULIN-LIKE GROWTH FACTOR-BINDING PROTEIN COMPLEX ACID LABILE SUBUNIT"/>
    <property type="match status" value="1"/>
</dbReference>
<name>A0A8C4NMZ9_EPTBU</name>
<dbReference type="SUPFAM" id="SSF52058">
    <property type="entry name" value="L domain-like"/>
    <property type="match status" value="1"/>
</dbReference>
<keyword evidence="5" id="KW-1185">Reference proteome</keyword>
<evidence type="ECO:0000313" key="4">
    <source>
        <dbReference type="Ensembl" id="ENSEBUP00000005957.1"/>
    </source>
</evidence>
<feature type="transmembrane region" description="Helical" evidence="3">
    <location>
        <begin position="229"/>
        <end position="254"/>
    </location>
</feature>
<dbReference type="Gene3D" id="3.80.10.10">
    <property type="entry name" value="Ribonuclease Inhibitor"/>
    <property type="match status" value="1"/>
</dbReference>
<reference evidence="4" key="1">
    <citation type="submission" date="2025-08" db="UniProtKB">
        <authorList>
            <consortium name="Ensembl"/>
        </authorList>
    </citation>
    <scope>IDENTIFICATION</scope>
</reference>
<keyword evidence="1" id="KW-0433">Leucine-rich repeat</keyword>
<reference evidence="4" key="2">
    <citation type="submission" date="2025-09" db="UniProtKB">
        <authorList>
            <consortium name="Ensembl"/>
        </authorList>
    </citation>
    <scope>IDENTIFICATION</scope>
</reference>
<dbReference type="Proteomes" id="UP000694388">
    <property type="component" value="Unplaced"/>
</dbReference>
<dbReference type="Pfam" id="PF13855">
    <property type="entry name" value="LRR_8"/>
    <property type="match status" value="1"/>
</dbReference>
<accession>A0A8C4NMZ9</accession>